<gene>
    <name evidence="3" type="ORF">KJ970_06180</name>
</gene>
<evidence type="ECO:0000259" key="2">
    <source>
        <dbReference type="PROSITE" id="PS51462"/>
    </source>
</evidence>
<comment type="caution">
    <text evidence="3">The sequence shown here is derived from an EMBL/GenBank/DDBJ whole genome shotgun (WGS) entry which is preliminary data.</text>
</comment>
<dbReference type="Pfam" id="PF00293">
    <property type="entry name" value="NUDIX"/>
    <property type="match status" value="1"/>
</dbReference>
<dbReference type="SUPFAM" id="SSF55811">
    <property type="entry name" value="Nudix"/>
    <property type="match status" value="1"/>
</dbReference>
<dbReference type="GO" id="GO:0016787">
    <property type="term" value="F:hydrolase activity"/>
    <property type="evidence" value="ECO:0007669"/>
    <property type="project" value="UniProtKB-KW"/>
</dbReference>
<reference evidence="3" key="1">
    <citation type="submission" date="2021-05" db="EMBL/GenBank/DDBJ databases">
        <title>Energy efficiency and biological interactions define the core microbiome of deep oligotrophic groundwater.</title>
        <authorList>
            <person name="Mehrshad M."/>
            <person name="Lopez-Fernandez M."/>
            <person name="Bell E."/>
            <person name="Bernier-Latmani R."/>
            <person name="Bertilsson S."/>
            <person name="Dopson M."/>
        </authorList>
    </citation>
    <scope>NUCLEOTIDE SEQUENCE</scope>
    <source>
        <strain evidence="3">Modern_marine.mb.64</strain>
    </source>
</reference>
<sequence>MRKRSGPTQNFPDYTDLIEKYGPPLRRTLVLRRPKSPDSRFSYPFNRKRPGEIVLVIPRPPRAVLVHTKSFYPPDLFRLPTGGLKGGEELSVAIHRELHEETGFKLGILQFLFHLEVRMIESTRQRRFHSFGFLLEPTSAAPSIQDTDERITGFNDLPLEELKGMAHRLRRLPSPWSLWGRFRAKPHIMTLRTLEEREAMKKPIWILPSHDPGSERPSEGSRES</sequence>
<proteinExistence type="predicted"/>
<dbReference type="Gene3D" id="3.90.79.10">
    <property type="entry name" value="Nucleoside Triphosphate Pyrophosphohydrolase"/>
    <property type="match status" value="1"/>
</dbReference>
<protein>
    <submittedName>
        <fullName evidence="3">NUDIX domain-containing protein</fullName>
    </submittedName>
</protein>
<dbReference type="Proteomes" id="UP000777784">
    <property type="component" value="Unassembled WGS sequence"/>
</dbReference>
<dbReference type="InterPro" id="IPR015797">
    <property type="entry name" value="NUDIX_hydrolase-like_dom_sf"/>
</dbReference>
<dbReference type="PROSITE" id="PS00893">
    <property type="entry name" value="NUDIX_BOX"/>
    <property type="match status" value="1"/>
</dbReference>
<dbReference type="EMBL" id="JAHJDP010000032">
    <property type="protein sequence ID" value="MBU2690498.1"/>
    <property type="molecule type" value="Genomic_DNA"/>
</dbReference>
<dbReference type="CDD" id="cd02883">
    <property type="entry name" value="NUDIX_Hydrolase"/>
    <property type="match status" value="1"/>
</dbReference>
<evidence type="ECO:0000313" key="3">
    <source>
        <dbReference type="EMBL" id="MBU2690498.1"/>
    </source>
</evidence>
<evidence type="ECO:0000256" key="1">
    <source>
        <dbReference type="ARBA" id="ARBA00022801"/>
    </source>
</evidence>
<organism evidence="3 4">
    <name type="scientific">Eiseniibacteriota bacterium</name>
    <dbReference type="NCBI Taxonomy" id="2212470"/>
    <lineage>
        <taxon>Bacteria</taxon>
        <taxon>Candidatus Eiseniibacteriota</taxon>
    </lineage>
</organism>
<dbReference type="PROSITE" id="PS51462">
    <property type="entry name" value="NUDIX"/>
    <property type="match status" value="1"/>
</dbReference>
<dbReference type="AlphaFoldDB" id="A0A948RT28"/>
<accession>A0A948RT28</accession>
<dbReference type="InterPro" id="IPR000086">
    <property type="entry name" value="NUDIX_hydrolase_dom"/>
</dbReference>
<keyword evidence="1" id="KW-0378">Hydrolase</keyword>
<evidence type="ECO:0000313" key="4">
    <source>
        <dbReference type="Proteomes" id="UP000777784"/>
    </source>
</evidence>
<name>A0A948RT28_UNCEI</name>
<feature type="domain" description="Nudix hydrolase" evidence="2">
    <location>
        <begin position="47"/>
        <end position="179"/>
    </location>
</feature>
<dbReference type="InterPro" id="IPR020084">
    <property type="entry name" value="NUDIX_hydrolase_CS"/>
</dbReference>